<dbReference type="PANTHER" id="PTHR43785:SF12">
    <property type="entry name" value="TYPE-1 GLUTAMINE SYNTHETASE 2"/>
    <property type="match status" value="1"/>
</dbReference>
<feature type="binding site" evidence="13">
    <location>
        <position position="316"/>
    </location>
    <ligand>
        <name>ATP</name>
        <dbReference type="ChEBI" id="CHEBI:30616"/>
    </ligand>
</feature>
<feature type="binding site" evidence="12">
    <location>
        <position position="298"/>
    </location>
    <ligand>
        <name>L-glutamate</name>
        <dbReference type="ChEBI" id="CHEBI:29985"/>
    </ligand>
</feature>
<evidence type="ECO:0000256" key="17">
    <source>
        <dbReference type="RuleBase" id="RU000384"/>
    </source>
</evidence>
<dbReference type="GeneID" id="51135349"/>
<dbReference type="EC" id="6.3.1.2" evidence="3 19"/>
<feature type="binding site" evidence="14">
    <location>
        <position position="196"/>
    </location>
    <ligand>
        <name>Mg(2+)</name>
        <dbReference type="ChEBI" id="CHEBI:18420"/>
        <label>1</label>
    </ligand>
</feature>
<dbReference type="FunFam" id="3.30.590.10:FF:000003">
    <property type="entry name" value="Glutamine synthetase 2"/>
    <property type="match status" value="1"/>
</dbReference>
<dbReference type="PROSITE" id="PS51986">
    <property type="entry name" value="GS_BETA_GRASP"/>
    <property type="match status" value="1"/>
</dbReference>
<dbReference type="GO" id="GO:0004356">
    <property type="term" value="F:glutamine synthetase activity"/>
    <property type="evidence" value="ECO:0007669"/>
    <property type="project" value="UniProtKB-EC"/>
</dbReference>
<evidence type="ECO:0000256" key="13">
    <source>
        <dbReference type="PIRSR" id="PIRSR604809-2"/>
    </source>
</evidence>
<dbReference type="InterPro" id="IPR004809">
    <property type="entry name" value="Gln_synth_I"/>
</dbReference>
<evidence type="ECO:0000256" key="18">
    <source>
        <dbReference type="RuleBase" id="RU000387"/>
    </source>
</evidence>
<dbReference type="Proteomes" id="UP000219743">
    <property type="component" value="Unassembled WGS sequence"/>
</dbReference>
<feature type="binding site" evidence="14">
    <location>
        <position position="189"/>
    </location>
    <ligand>
        <name>Mg(2+)</name>
        <dbReference type="ChEBI" id="CHEBI:18420"/>
        <label>1</label>
    </ligand>
</feature>
<dbReference type="SMART" id="SM01230">
    <property type="entry name" value="Gln-synt_C"/>
    <property type="match status" value="1"/>
</dbReference>
<name>A0A0J7A8B5_BACCE</name>
<gene>
    <name evidence="20" type="primary">glnA</name>
    <name evidence="20" type="ORF">CN263_17110</name>
</gene>
<evidence type="ECO:0000256" key="6">
    <source>
        <dbReference type="ARBA" id="ARBA00022598"/>
    </source>
</evidence>
<comment type="cofactor">
    <cofactor evidence="14">
        <name>Mg(2+)</name>
        <dbReference type="ChEBI" id="CHEBI:18420"/>
    </cofactor>
    <text evidence="14">Binds 2 Mg(2+) ions per subunit.</text>
</comment>
<evidence type="ECO:0000256" key="1">
    <source>
        <dbReference type="ARBA" id="ARBA00004496"/>
    </source>
</evidence>
<dbReference type="GO" id="GO:0006542">
    <property type="term" value="P:glutamine biosynthetic process"/>
    <property type="evidence" value="ECO:0007669"/>
    <property type="project" value="InterPro"/>
</dbReference>
<keyword evidence="10 14" id="KW-0460">Magnesium</keyword>
<evidence type="ECO:0000313" key="21">
    <source>
        <dbReference type="Proteomes" id="UP000219743"/>
    </source>
</evidence>
<dbReference type="GO" id="GO:0005524">
    <property type="term" value="F:ATP binding"/>
    <property type="evidence" value="ECO:0007669"/>
    <property type="project" value="UniProtKB-KW"/>
</dbReference>
<comment type="subcellular location">
    <subcellularLocation>
        <location evidence="1 18">Cytoplasm</location>
    </subcellularLocation>
</comment>
<dbReference type="InterPro" id="IPR008146">
    <property type="entry name" value="Gln_synth_cat_dom"/>
</dbReference>
<feature type="modified residue" description="O-AMP-tyrosine" evidence="15">
    <location>
        <position position="373"/>
    </location>
</feature>
<evidence type="ECO:0000256" key="19">
    <source>
        <dbReference type="RuleBase" id="RU004356"/>
    </source>
</evidence>
<keyword evidence="15" id="KW-0597">Phosphoprotein</keyword>
<evidence type="ECO:0000256" key="12">
    <source>
        <dbReference type="PIRSR" id="PIRSR604809-1"/>
    </source>
</evidence>
<evidence type="ECO:0000256" key="16">
    <source>
        <dbReference type="PROSITE-ProRule" id="PRU01330"/>
    </source>
</evidence>
<dbReference type="Pfam" id="PF03951">
    <property type="entry name" value="Gln-synt_N"/>
    <property type="match status" value="1"/>
</dbReference>
<sequence>MARYTREDIFRLAKEENVKYIRLQFTDLLGVIKNVEIPVSQLTKALDNKMMFDGSSIEGFVRIEESDMYLFPDLDTWVIFPWTAEKGKVARLICDIYNADGTPFDGDPRNNLKRVLKEMEALGFSDFNLGPEPEFFLFKVDEKGNPTLELNDNGGYFDLAPMDLGENCRRDIVLELEEMGFEIEASHHEVAPGQHEIDFKYANAIRSCDDIQTFKLVVKTIARKHGLHATFMPKPLYGVNGSGMHCNLSLFKNGENVFFDQNGDLQLSDDARHFIAGILKHAPAFTAVANPTVNSYKRLVPGYEAPCYVAWSAQNRSPLVRIPASRGISTRVEVRSVDPAANPYLVMATLLAAGLDGIKNKLTPPAAVDRNIYVMTKEEREEAGIVDLPATLAQALITLQSNEVVCGALGDHLLEHFIEAKEIEWDIFRTQVHQWERDQYMSLY</sequence>
<dbReference type="NCBIfam" id="TIGR00653">
    <property type="entry name" value="GlnA"/>
    <property type="match status" value="1"/>
</dbReference>
<organism evidence="20 21">
    <name type="scientific">Bacillus cereus</name>
    <dbReference type="NCBI Taxonomy" id="1396"/>
    <lineage>
        <taxon>Bacteria</taxon>
        <taxon>Bacillati</taxon>
        <taxon>Bacillota</taxon>
        <taxon>Bacilli</taxon>
        <taxon>Bacillales</taxon>
        <taxon>Bacillaceae</taxon>
        <taxon>Bacillus</taxon>
        <taxon>Bacillus cereus group</taxon>
    </lineage>
</organism>
<proteinExistence type="inferred from homology"/>
<dbReference type="InterPro" id="IPR036651">
    <property type="entry name" value="Gln_synt_N_sf"/>
</dbReference>
<feature type="binding site" evidence="14">
    <location>
        <position position="333"/>
    </location>
    <ligand>
        <name>Mg(2+)</name>
        <dbReference type="ChEBI" id="CHEBI:18420"/>
        <label>1</label>
    </ligand>
</feature>
<keyword evidence="5 18" id="KW-0963">Cytoplasm</keyword>
<comment type="caution">
    <text evidence="20">The sequence shown here is derived from an EMBL/GenBank/DDBJ whole genome shotgun (WGS) entry which is preliminary data.</text>
</comment>
<dbReference type="SUPFAM" id="SSF55931">
    <property type="entry name" value="Glutamine synthetase/guanido kinase"/>
    <property type="match status" value="1"/>
</dbReference>
<feature type="binding site" evidence="14">
    <location>
        <position position="132"/>
    </location>
    <ligand>
        <name>Mg(2+)</name>
        <dbReference type="ChEBI" id="CHEBI:18420"/>
        <label>1</label>
    </ligand>
</feature>
<comment type="catalytic activity">
    <reaction evidence="11 19">
        <text>L-glutamate + NH4(+) + ATP = L-glutamine + ADP + phosphate + H(+)</text>
        <dbReference type="Rhea" id="RHEA:16169"/>
        <dbReference type="ChEBI" id="CHEBI:15378"/>
        <dbReference type="ChEBI" id="CHEBI:28938"/>
        <dbReference type="ChEBI" id="CHEBI:29985"/>
        <dbReference type="ChEBI" id="CHEBI:30616"/>
        <dbReference type="ChEBI" id="CHEBI:43474"/>
        <dbReference type="ChEBI" id="CHEBI:58359"/>
        <dbReference type="ChEBI" id="CHEBI:456216"/>
        <dbReference type="EC" id="6.3.1.2"/>
    </reaction>
</comment>
<dbReference type="Pfam" id="PF00120">
    <property type="entry name" value="Gln-synt_C"/>
    <property type="match status" value="1"/>
</dbReference>
<dbReference type="EMBL" id="NTRC01000011">
    <property type="protein sequence ID" value="PFD20899.1"/>
    <property type="molecule type" value="Genomic_DNA"/>
</dbReference>
<dbReference type="PROSITE" id="PS00182">
    <property type="entry name" value="GLNA_ADENYLATION"/>
    <property type="match status" value="1"/>
</dbReference>
<keyword evidence="7 14" id="KW-0479">Metal-binding</keyword>
<protein>
    <recommendedName>
        <fullName evidence="4 19">Glutamine synthetase</fullName>
        <ecNumber evidence="3 19">6.3.1.2</ecNumber>
    </recommendedName>
</protein>
<reference evidence="20 21" key="1">
    <citation type="submission" date="2017-09" db="EMBL/GenBank/DDBJ databases">
        <title>Large-scale bioinformatics analysis of Bacillus genomes uncovers conserved roles of natural products in bacterial physiology.</title>
        <authorList>
            <consortium name="Agbiome Team Llc"/>
            <person name="Bleich R.M."/>
            <person name="Kirk G.J."/>
            <person name="Santa Maria K.C."/>
            <person name="Allen S.E."/>
            <person name="Farag S."/>
            <person name="Shank E.A."/>
            <person name="Bowers A."/>
        </authorList>
    </citation>
    <scope>NUCLEOTIDE SEQUENCE [LARGE SCALE GENOMIC DNA]</scope>
    <source>
        <strain evidence="20 21">AFS024404</strain>
    </source>
</reference>
<dbReference type="InterPro" id="IPR027302">
    <property type="entry name" value="Gln_synth_N_conserv_site"/>
</dbReference>
<keyword evidence="8 13" id="KW-0547">Nucleotide-binding</keyword>
<evidence type="ECO:0000256" key="15">
    <source>
        <dbReference type="PIRSR" id="PIRSR604809-50"/>
    </source>
</evidence>
<evidence type="ECO:0000256" key="9">
    <source>
        <dbReference type="ARBA" id="ARBA00022840"/>
    </source>
</evidence>
<dbReference type="PANTHER" id="PTHR43785">
    <property type="entry name" value="GAMMA-GLUTAMYLPUTRESCINE SYNTHETASE"/>
    <property type="match status" value="1"/>
</dbReference>
<dbReference type="Gene3D" id="3.10.20.70">
    <property type="entry name" value="Glutamine synthetase, N-terminal domain"/>
    <property type="match status" value="1"/>
</dbReference>
<feature type="binding site" evidence="13">
    <location>
        <begin position="199"/>
        <end position="201"/>
    </location>
    <ligand>
        <name>ATP</name>
        <dbReference type="ChEBI" id="CHEBI:30616"/>
    </ligand>
</feature>
<evidence type="ECO:0000256" key="3">
    <source>
        <dbReference type="ARBA" id="ARBA00012937"/>
    </source>
</evidence>
<dbReference type="AlphaFoldDB" id="A0A0J7A8B5"/>
<dbReference type="PROSITE" id="PS00180">
    <property type="entry name" value="GLNA_1"/>
    <property type="match status" value="1"/>
</dbReference>
<dbReference type="InterPro" id="IPR014746">
    <property type="entry name" value="Gln_synth/guanido_kin_cat_dom"/>
</dbReference>
<dbReference type="InterPro" id="IPR008147">
    <property type="entry name" value="Gln_synt_N"/>
</dbReference>
<dbReference type="PROSITE" id="PS00181">
    <property type="entry name" value="GLNA_ATP"/>
    <property type="match status" value="1"/>
</dbReference>
<dbReference type="GO" id="GO:0046872">
    <property type="term" value="F:metal ion binding"/>
    <property type="evidence" value="ECO:0007669"/>
    <property type="project" value="UniProtKB-KW"/>
</dbReference>
<evidence type="ECO:0000256" key="7">
    <source>
        <dbReference type="ARBA" id="ARBA00022723"/>
    </source>
</evidence>
<feature type="binding site" evidence="14">
    <location>
        <position position="245"/>
    </location>
    <ligand>
        <name>Mg(2+)</name>
        <dbReference type="ChEBI" id="CHEBI:18420"/>
        <label>1</label>
    </ligand>
</feature>
<evidence type="ECO:0000256" key="10">
    <source>
        <dbReference type="ARBA" id="ARBA00022842"/>
    </source>
</evidence>
<evidence type="ECO:0000256" key="2">
    <source>
        <dbReference type="ARBA" id="ARBA00009897"/>
    </source>
</evidence>
<evidence type="ECO:0000256" key="8">
    <source>
        <dbReference type="ARBA" id="ARBA00022741"/>
    </source>
</evidence>
<dbReference type="PROSITE" id="PS51987">
    <property type="entry name" value="GS_CATALYTIC"/>
    <property type="match status" value="1"/>
</dbReference>
<feature type="binding site" evidence="12">
    <location>
        <position position="316"/>
    </location>
    <ligand>
        <name>L-glutamate</name>
        <dbReference type="ChEBI" id="CHEBI:29985"/>
    </ligand>
</feature>
<comment type="subunit">
    <text evidence="18">Oligomer of 12 subunits arranged in the form of two hexagons.</text>
</comment>
<dbReference type="SUPFAM" id="SSF54368">
    <property type="entry name" value="Glutamine synthetase, N-terminal domain"/>
    <property type="match status" value="1"/>
</dbReference>
<keyword evidence="9 13" id="KW-0067">ATP-binding</keyword>
<dbReference type="FunFam" id="3.10.20.70:FF:000005">
    <property type="entry name" value="Glutamine synthetase"/>
    <property type="match status" value="1"/>
</dbReference>
<accession>A0A0J7A8B5</accession>
<dbReference type="InterPro" id="IPR001637">
    <property type="entry name" value="Gln_synth_I_adenylation_site"/>
</dbReference>
<keyword evidence="6 19" id="KW-0436">Ligase</keyword>
<dbReference type="GO" id="GO:0005737">
    <property type="term" value="C:cytoplasm"/>
    <property type="evidence" value="ECO:0007669"/>
    <property type="project" value="UniProtKB-SubCell"/>
</dbReference>
<feature type="binding site" evidence="12">
    <location>
        <position position="335"/>
    </location>
    <ligand>
        <name>L-glutamate</name>
        <dbReference type="ChEBI" id="CHEBI:29985"/>
    </ligand>
</feature>
<dbReference type="Gene3D" id="3.30.590.10">
    <property type="entry name" value="Glutamine synthetase/guanido kinase, catalytic domain"/>
    <property type="match status" value="1"/>
</dbReference>
<feature type="binding site" evidence="12">
    <location>
        <position position="304"/>
    </location>
    <ligand>
        <name>L-glutamate</name>
        <dbReference type="ChEBI" id="CHEBI:29985"/>
    </ligand>
</feature>
<dbReference type="InterPro" id="IPR027303">
    <property type="entry name" value="Gln_synth_gly_rich_site"/>
</dbReference>
<dbReference type="RefSeq" id="WP_000135336.1">
    <property type="nucleotide sequence ID" value="NZ_NTRC01000011.1"/>
</dbReference>
<evidence type="ECO:0000256" key="11">
    <source>
        <dbReference type="ARBA" id="ARBA00049436"/>
    </source>
</evidence>
<evidence type="ECO:0000256" key="4">
    <source>
        <dbReference type="ARBA" id="ARBA00021364"/>
    </source>
</evidence>
<comment type="similarity">
    <text evidence="2 16 17">Belongs to the glutamine synthetase family.</text>
</comment>
<evidence type="ECO:0000313" key="20">
    <source>
        <dbReference type="EMBL" id="PFD20899.1"/>
    </source>
</evidence>
<evidence type="ECO:0000256" key="5">
    <source>
        <dbReference type="ARBA" id="ARBA00022490"/>
    </source>
</evidence>
<feature type="binding site" evidence="14">
    <location>
        <position position="134"/>
    </location>
    <ligand>
        <name>Mg(2+)</name>
        <dbReference type="ChEBI" id="CHEBI:18420"/>
        <label>1</label>
    </ligand>
</feature>
<feature type="binding site" evidence="12">
    <location>
        <begin position="240"/>
        <end position="241"/>
    </location>
    <ligand>
        <name>L-glutamate</name>
        <dbReference type="ChEBI" id="CHEBI:29985"/>
    </ligand>
</feature>
<evidence type="ECO:0000256" key="14">
    <source>
        <dbReference type="PIRSR" id="PIRSR604809-3"/>
    </source>
</evidence>
<feature type="binding site" evidence="13">
    <location>
        <position position="184"/>
    </location>
    <ligand>
        <name>ATP</name>
        <dbReference type="ChEBI" id="CHEBI:30616"/>
    </ligand>
</feature>